<evidence type="ECO:0000256" key="1">
    <source>
        <dbReference type="RuleBase" id="RU363093"/>
    </source>
</evidence>
<dbReference type="CDD" id="cd19367">
    <property type="entry name" value="TenA_C_ScTHI20-like"/>
    <property type="match status" value="1"/>
</dbReference>
<evidence type="ECO:0000259" key="2">
    <source>
        <dbReference type="Pfam" id="PF03070"/>
    </source>
</evidence>
<proteinExistence type="inferred from homology"/>
<dbReference type="GO" id="GO:0009229">
    <property type="term" value="P:thiamine diphosphate biosynthetic process"/>
    <property type="evidence" value="ECO:0007669"/>
    <property type="project" value="UniProtKB-UniPathway"/>
</dbReference>
<comment type="pathway">
    <text evidence="1">Cofactor biosynthesis; thiamine diphosphate biosynthesis.</text>
</comment>
<dbReference type="InterPro" id="IPR027574">
    <property type="entry name" value="Thiaminase_II"/>
</dbReference>
<gene>
    <name evidence="3" type="ORF">ED28_09225</name>
</gene>
<protein>
    <recommendedName>
        <fullName evidence="1">Aminopyrimidine aminohydrolase</fullName>
        <ecNumber evidence="1">3.5.99.2</ecNumber>
    </recommendedName>
</protein>
<keyword evidence="1" id="KW-0784">Thiamine biosynthesis</keyword>
<dbReference type="GO" id="GO:0050334">
    <property type="term" value="F:thiaminase activity"/>
    <property type="evidence" value="ECO:0007669"/>
    <property type="project" value="UniProtKB-EC"/>
</dbReference>
<sequence length="235" mass="26452">MYTTLFELGLYGQLRQQAGRHWQDYVTHPFVQSLGAGTLPESAFRHYLTQDYLFLIHFARAYALLVSKLRTLPEMRMATASLNAIVSELPLHVDYCTRWGLNEAEMARQPEAAETMNYTRYVLDIGHSGDALDLLAALMPCVAGYAEIGLRLLNETSTRIEGHRYASWIRNYGDKTYLAGVKASLDLLENVGQQRGAQARFSELSQVFTTATQLETAFWQMGLNASEKTAALYPL</sequence>
<dbReference type="AlphaFoldDB" id="A0A443IE18"/>
<dbReference type="Pfam" id="PF03070">
    <property type="entry name" value="TENA_THI-4"/>
    <property type="match status" value="1"/>
</dbReference>
<accession>A0A443IE18</accession>
<keyword evidence="1" id="KW-0378">Hydrolase</keyword>
<dbReference type="InterPro" id="IPR050967">
    <property type="entry name" value="Thiamine_Salvage_TenA"/>
</dbReference>
<dbReference type="InterPro" id="IPR016084">
    <property type="entry name" value="Haem_Oase-like_multi-hlx"/>
</dbReference>
<comment type="similarity">
    <text evidence="1">Belongs to the TenA family.</text>
</comment>
<dbReference type="EMBL" id="JMEE01000028">
    <property type="protein sequence ID" value="RWR02236.1"/>
    <property type="molecule type" value="Genomic_DNA"/>
</dbReference>
<organism evidence="3 4">
    <name type="scientific">[Pantoea] beijingensis</name>
    <dbReference type="NCBI Taxonomy" id="1324864"/>
    <lineage>
        <taxon>Bacteria</taxon>
        <taxon>Pseudomonadati</taxon>
        <taxon>Pseudomonadota</taxon>
        <taxon>Gammaproteobacteria</taxon>
        <taxon>Enterobacterales</taxon>
        <taxon>Erwiniaceae</taxon>
        <taxon>Erwinia</taxon>
    </lineage>
</organism>
<dbReference type="UniPathway" id="UPA00060"/>
<feature type="domain" description="Thiaminase-2/PQQC" evidence="2">
    <location>
        <begin position="16"/>
        <end position="224"/>
    </location>
</feature>
<dbReference type="PANTHER" id="PTHR43198">
    <property type="entry name" value="BIFUNCTIONAL TH2 PROTEIN"/>
    <property type="match status" value="1"/>
</dbReference>
<comment type="catalytic activity">
    <reaction evidence="1">
        <text>4-amino-5-aminomethyl-2-methylpyrimidine + H2O = 4-amino-5-hydroxymethyl-2-methylpyrimidine + NH4(+)</text>
        <dbReference type="Rhea" id="RHEA:31799"/>
        <dbReference type="ChEBI" id="CHEBI:15377"/>
        <dbReference type="ChEBI" id="CHEBI:16892"/>
        <dbReference type="ChEBI" id="CHEBI:28938"/>
        <dbReference type="ChEBI" id="CHEBI:63416"/>
        <dbReference type="EC" id="3.5.99.2"/>
    </reaction>
</comment>
<comment type="caution">
    <text evidence="3">The sequence shown here is derived from an EMBL/GenBank/DDBJ whole genome shotgun (WGS) entry which is preliminary data.</text>
</comment>
<dbReference type="GO" id="GO:0005829">
    <property type="term" value="C:cytosol"/>
    <property type="evidence" value="ECO:0007669"/>
    <property type="project" value="TreeGrafter"/>
</dbReference>
<comment type="function">
    <text evidence="1">Catalyzes an amino-pyrimidine hydrolysis reaction at the C5' of the pyrimidine moiety of thiamine compounds, a reaction that is part of a thiamine salvage pathway.</text>
</comment>
<reference evidence="3 4" key="1">
    <citation type="submission" date="2014-04" db="EMBL/GenBank/DDBJ databases">
        <title>Draft genome sequence of Pantoea beijingensis strain LMG 27579, an emerging pathogen to Pleurotus eryngii with potential industrial application.</title>
        <authorList>
            <person name="Xu F."/>
            <person name="Liu Y."/>
            <person name="Wang S."/>
            <person name="Yin Y."/>
            <person name="Ma Y."/>
            <person name="Zhao S."/>
            <person name="Rong C."/>
        </authorList>
    </citation>
    <scope>NUCLEOTIDE SEQUENCE [LARGE SCALE GENOMIC DNA]</scope>
    <source>
        <strain evidence="3 4">LMG 27579</strain>
    </source>
</reference>
<dbReference type="RefSeq" id="WP_128177290.1">
    <property type="nucleotide sequence ID" value="NZ_CP071409.1"/>
</dbReference>
<keyword evidence="4" id="KW-1185">Reference proteome</keyword>
<comment type="catalytic activity">
    <reaction evidence="1">
        <text>thiamine + H2O = 5-(2-hydroxyethyl)-4-methylthiazole + 4-amino-5-hydroxymethyl-2-methylpyrimidine + H(+)</text>
        <dbReference type="Rhea" id="RHEA:17509"/>
        <dbReference type="ChEBI" id="CHEBI:15377"/>
        <dbReference type="ChEBI" id="CHEBI:15378"/>
        <dbReference type="ChEBI" id="CHEBI:16892"/>
        <dbReference type="ChEBI" id="CHEBI:17957"/>
        <dbReference type="ChEBI" id="CHEBI:18385"/>
        <dbReference type="EC" id="3.5.99.2"/>
    </reaction>
</comment>
<dbReference type="NCBIfam" id="TIGR04306">
    <property type="entry name" value="salvage_TenA"/>
    <property type="match status" value="1"/>
</dbReference>
<dbReference type="EC" id="3.5.99.2" evidence="1"/>
<dbReference type="Gene3D" id="1.20.910.10">
    <property type="entry name" value="Heme oxygenase-like"/>
    <property type="match status" value="1"/>
</dbReference>
<evidence type="ECO:0000313" key="3">
    <source>
        <dbReference type="EMBL" id="RWR02236.1"/>
    </source>
</evidence>
<dbReference type="PANTHER" id="PTHR43198:SF2">
    <property type="entry name" value="SI:CH1073-67J19.1-RELATED"/>
    <property type="match status" value="1"/>
</dbReference>
<dbReference type="GO" id="GO:0009228">
    <property type="term" value="P:thiamine biosynthetic process"/>
    <property type="evidence" value="ECO:0007669"/>
    <property type="project" value="UniProtKB-KW"/>
</dbReference>
<dbReference type="InterPro" id="IPR004305">
    <property type="entry name" value="Thiaminase-2/PQQC"/>
</dbReference>
<evidence type="ECO:0000313" key="4">
    <source>
        <dbReference type="Proteomes" id="UP000288794"/>
    </source>
</evidence>
<dbReference type="SUPFAM" id="SSF48613">
    <property type="entry name" value="Heme oxygenase-like"/>
    <property type="match status" value="1"/>
</dbReference>
<name>A0A443IE18_9GAMM</name>
<dbReference type="Proteomes" id="UP000288794">
    <property type="component" value="Unassembled WGS sequence"/>
</dbReference>